<gene>
    <name evidence="1" type="ORF">E1B28_006443</name>
</gene>
<dbReference type="EMBL" id="CM032183">
    <property type="protein sequence ID" value="KAG7095733.1"/>
    <property type="molecule type" value="Genomic_DNA"/>
</dbReference>
<evidence type="ECO:0000313" key="1">
    <source>
        <dbReference type="EMBL" id="KAG7095733.1"/>
    </source>
</evidence>
<dbReference type="GeneID" id="66075519"/>
<comment type="caution">
    <text evidence="1">The sequence shown here is derived from an EMBL/GenBank/DDBJ whole genome shotgun (WGS) entry which is preliminary data.</text>
</comment>
<dbReference type="RefSeq" id="XP_043012203.1">
    <property type="nucleotide sequence ID" value="XM_043151110.1"/>
</dbReference>
<protein>
    <submittedName>
        <fullName evidence="1">Uncharacterized protein</fullName>
    </submittedName>
</protein>
<organism evidence="1 2">
    <name type="scientific">Marasmius oreades</name>
    <name type="common">fairy-ring Marasmius</name>
    <dbReference type="NCBI Taxonomy" id="181124"/>
    <lineage>
        <taxon>Eukaryota</taxon>
        <taxon>Fungi</taxon>
        <taxon>Dikarya</taxon>
        <taxon>Basidiomycota</taxon>
        <taxon>Agaricomycotina</taxon>
        <taxon>Agaricomycetes</taxon>
        <taxon>Agaricomycetidae</taxon>
        <taxon>Agaricales</taxon>
        <taxon>Marasmiineae</taxon>
        <taxon>Marasmiaceae</taxon>
        <taxon>Marasmius</taxon>
    </lineage>
</organism>
<evidence type="ECO:0000313" key="2">
    <source>
        <dbReference type="Proteomes" id="UP001049176"/>
    </source>
</evidence>
<dbReference type="AlphaFoldDB" id="A0A9P7UVK6"/>
<sequence length="131" mass="15114">MLHHYCHNYSSITFITPASLPPYLNEGYKSFYVGILTGATGITIDRSHFSNIGRDQNNYYYTINERDLQTSRKKKRFDKDVLELSERGDIYKHKDVCYTWGPGQVGKTQPRRPSIMQKSMSSALLDRASLL</sequence>
<accession>A0A9P7UVK6</accession>
<proteinExistence type="predicted"/>
<reference evidence="1" key="1">
    <citation type="journal article" date="2021" name="Genome Biol. Evol.">
        <title>The assembled and annotated genome of the fairy-ring fungus Marasmius oreades.</title>
        <authorList>
            <person name="Hiltunen M."/>
            <person name="Ament-Velasquez S.L."/>
            <person name="Johannesson H."/>
        </authorList>
    </citation>
    <scope>NUCLEOTIDE SEQUENCE</scope>
    <source>
        <strain evidence="1">03SP1</strain>
    </source>
</reference>
<name>A0A9P7UVK6_9AGAR</name>
<keyword evidence="2" id="KW-1185">Reference proteome</keyword>
<dbReference type="KEGG" id="more:E1B28_006443"/>
<dbReference type="Proteomes" id="UP001049176">
    <property type="component" value="Chromosome 3"/>
</dbReference>